<dbReference type="InterPro" id="IPR053861">
    <property type="entry name" value="Phage_Mu_Gp45_N"/>
</dbReference>
<feature type="domain" description="Bacteriophage Mu Gp45 N-terminal" evidence="1">
    <location>
        <begin position="17"/>
        <end position="81"/>
    </location>
</feature>
<gene>
    <name evidence="2" type="ORF">AVENLUH13518_02917</name>
</gene>
<name>A0A150HQ84_9GAMM</name>
<evidence type="ECO:0000313" key="3">
    <source>
        <dbReference type="Proteomes" id="UP000075544"/>
    </source>
</evidence>
<dbReference type="NCBIfam" id="TIGR01644">
    <property type="entry name" value="phage_P2_V"/>
    <property type="match status" value="1"/>
</dbReference>
<dbReference type="InterPro" id="IPR013046">
    <property type="entry name" value="GpV/Gp45"/>
</dbReference>
<dbReference type="EMBL" id="JRHX01000087">
    <property type="protein sequence ID" value="KXZ68757.1"/>
    <property type="molecule type" value="Genomic_DNA"/>
</dbReference>
<evidence type="ECO:0000259" key="1">
    <source>
        <dbReference type="Pfam" id="PF06890"/>
    </source>
</evidence>
<comment type="caution">
    <text evidence="2">The sequence shown here is derived from an EMBL/GenBank/DDBJ whole genome shotgun (WGS) entry which is preliminary data.</text>
</comment>
<reference evidence="2 3" key="1">
    <citation type="journal article" date="2016" name="Sci. Rep.">
        <title>Genomic and phenotypic characterization of the species Acinetobacter venetianus.</title>
        <authorList>
            <person name="Fondi M."/>
            <person name="Maida I."/>
            <person name="Perrin E."/>
            <person name="Orlandini V."/>
            <person name="La Torre L."/>
            <person name="Bosi E."/>
            <person name="Negroni A."/>
            <person name="Zanaroli G."/>
            <person name="Fava F."/>
            <person name="Decorosi F."/>
            <person name="Giovannetti L."/>
            <person name="Viti C."/>
            <person name="Vaneechoutte M."/>
            <person name="Dijkshoorn L."/>
            <person name="Fani R."/>
        </authorList>
    </citation>
    <scope>NUCLEOTIDE SEQUENCE [LARGE SCALE GENOMIC DNA]</scope>
    <source>
        <strain evidence="2 3">LUH13518</strain>
    </source>
</reference>
<sequence length="184" mass="19921">MIEKMWHGLKNLLGVGRGVVSDDSGDFQLVQVQFNSNETKDDIPRYSEYGCTSVPPDGHNALVLFFGGNKSTGVVVATHHAKSRKKDLKKGEVCYHDDQGQEIHFKRDGLVVKAKKITFVDEAGTTVTLDGVGGGSISSSETFTINGVEFKDGIVKADDVVVDEKSVAEHKHNDPISGQTSTMI</sequence>
<dbReference type="InterPro" id="IPR014462">
    <property type="entry name" value="Phage_Mu_Gp45"/>
</dbReference>
<dbReference type="PATRIC" id="fig|52133.19.peg.2963"/>
<accession>A0A150HQ84</accession>
<protein>
    <submittedName>
        <fullName evidence="2">Bacteriophage Mu Gp45 protein</fullName>
    </submittedName>
</protein>
<dbReference type="AlphaFoldDB" id="A0A150HQ84"/>
<dbReference type="RefSeq" id="WP_061525473.1">
    <property type="nucleotide sequence ID" value="NZ_JRHX01000087.1"/>
</dbReference>
<organism evidence="2 3">
    <name type="scientific">Acinetobacter venetianus</name>
    <dbReference type="NCBI Taxonomy" id="52133"/>
    <lineage>
        <taxon>Bacteria</taxon>
        <taxon>Pseudomonadati</taxon>
        <taxon>Pseudomonadota</taxon>
        <taxon>Gammaproteobacteria</taxon>
        <taxon>Moraxellales</taxon>
        <taxon>Moraxellaceae</taxon>
        <taxon>Acinetobacter</taxon>
    </lineage>
</organism>
<dbReference type="PIRSF" id="PIRSF012337">
    <property type="entry name" value="gp45"/>
    <property type="match status" value="1"/>
</dbReference>
<dbReference type="Proteomes" id="UP000075544">
    <property type="component" value="Unassembled WGS sequence"/>
</dbReference>
<dbReference type="Pfam" id="PF06890">
    <property type="entry name" value="Phage_Mu_Gp45"/>
    <property type="match status" value="1"/>
</dbReference>
<proteinExistence type="predicted"/>
<evidence type="ECO:0000313" key="2">
    <source>
        <dbReference type="EMBL" id="KXZ68757.1"/>
    </source>
</evidence>